<dbReference type="GO" id="GO:0005737">
    <property type="term" value="C:cytoplasm"/>
    <property type="evidence" value="ECO:0007669"/>
    <property type="project" value="TreeGrafter"/>
</dbReference>
<protein>
    <recommendedName>
        <fullName evidence="4">Conidiation protein 6-domain-containing protein</fullName>
    </recommendedName>
</protein>
<dbReference type="Pfam" id="PF10346">
    <property type="entry name" value="Con-6"/>
    <property type="match status" value="2"/>
</dbReference>
<evidence type="ECO:0000313" key="3">
    <source>
        <dbReference type="Proteomes" id="UP000799538"/>
    </source>
</evidence>
<organism evidence="2 3">
    <name type="scientific">Elsinoe ampelina</name>
    <dbReference type="NCBI Taxonomy" id="302913"/>
    <lineage>
        <taxon>Eukaryota</taxon>
        <taxon>Fungi</taxon>
        <taxon>Dikarya</taxon>
        <taxon>Ascomycota</taxon>
        <taxon>Pezizomycotina</taxon>
        <taxon>Dothideomycetes</taxon>
        <taxon>Dothideomycetidae</taxon>
        <taxon>Myriangiales</taxon>
        <taxon>Elsinoaceae</taxon>
        <taxon>Elsinoe</taxon>
    </lineage>
</organism>
<evidence type="ECO:0000313" key="2">
    <source>
        <dbReference type="EMBL" id="KAF2222746.1"/>
    </source>
</evidence>
<gene>
    <name evidence="2" type="ORF">BDZ85DRAFT_264155</name>
</gene>
<evidence type="ECO:0000256" key="1">
    <source>
        <dbReference type="SAM" id="MobiDB-lite"/>
    </source>
</evidence>
<evidence type="ECO:0008006" key="4">
    <source>
        <dbReference type="Google" id="ProtNLM"/>
    </source>
</evidence>
<feature type="compositionally biased region" description="Basic and acidic residues" evidence="1">
    <location>
        <begin position="27"/>
        <end position="40"/>
    </location>
</feature>
<feature type="region of interest" description="Disordered" evidence="1">
    <location>
        <begin position="1"/>
        <end position="96"/>
    </location>
</feature>
<dbReference type="AlphaFoldDB" id="A0A6A6GAH4"/>
<dbReference type="InterPro" id="IPR052670">
    <property type="entry name" value="UPF0654_domain"/>
</dbReference>
<dbReference type="EMBL" id="ML992508">
    <property type="protein sequence ID" value="KAF2222746.1"/>
    <property type="molecule type" value="Genomic_DNA"/>
</dbReference>
<dbReference type="PANTHER" id="PTHR36576:SF1">
    <property type="entry name" value="UPF0654 PROTEIN C11D3.01C-RELATED"/>
    <property type="match status" value="1"/>
</dbReference>
<dbReference type="PANTHER" id="PTHR36576">
    <property type="entry name" value="UPF0654 PROTEIN C11D3.01C-RELATED"/>
    <property type="match status" value="1"/>
</dbReference>
<reference evidence="3" key="1">
    <citation type="journal article" date="2020" name="Stud. Mycol.">
        <title>101 Dothideomycetes genomes: A test case for predicting lifestyles and emergence of pathogens.</title>
        <authorList>
            <person name="Haridas S."/>
            <person name="Albert R."/>
            <person name="Binder M."/>
            <person name="Bloem J."/>
            <person name="LaButti K."/>
            <person name="Salamov A."/>
            <person name="Andreopoulos B."/>
            <person name="Baker S."/>
            <person name="Barry K."/>
            <person name="Bills G."/>
            <person name="Bluhm B."/>
            <person name="Cannon C."/>
            <person name="Castanera R."/>
            <person name="Culley D."/>
            <person name="Daum C."/>
            <person name="Ezra D."/>
            <person name="Gonzalez J."/>
            <person name="Henrissat B."/>
            <person name="Kuo A."/>
            <person name="Liang C."/>
            <person name="Lipzen A."/>
            <person name="Lutzoni F."/>
            <person name="Magnuson J."/>
            <person name="Mondo S."/>
            <person name="Nolan M."/>
            <person name="Ohm R."/>
            <person name="Pangilinan J."/>
            <person name="Park H.-J."/>
            <person name="Ramirez L."/>
            <person name="Alfaro M."/>
            <person name="Sun H."/>
            <person name="Tritt A."/>
            <person name="Yoshinaga Y."/>
            <person name="Zwiers L.-H."/>
            <person name="Turgeon B."/>
            <person name="Goodwin S."/>
            <person name="Spatafora J."/>
            <person name="Crous P."/>
            <person name="Grigoriev I."/>
        </authorList>
    </citation>
    <scope>NUCLEOTIDE SEQUENCE [LARGE SCALE GENOMIC DNA]</scope>
    <source>
        <strain evidence="3">CECT 20119</strain>
    </source>
</reference>
<feature type="compositionally biased region" description="Basic and acidic residues" evidence="1">
    <location>
        <begin position="74"/>
        <end position="96"/>
    </location>
</feature>
<accession>A0A6A6GAH4</accession>
<dbReference type="Proteomes" id="UP000799538">
    <property type="component" value="Unassembled WGS sequence"/>
</dbReference>
<dbReference type="InterPro" id="IPR018824">
    <property type="entry name" value="Conidiation-specific_6"/>
</dbReference>
<proteinExistence type="predicted"/>
<name>A0A6A6GAH4_9PEZI</name>
<dbReference type="OrthoDB" id="5419162at2759"/>
<sequence>MQNTPEDISHAATGHKANLSNPNTSEASKEKSRQALKELGGEDAFYGKTGEGKADGNPGNVAGGLKAAINNPDDNDHKVTEAGKQAAKEKLKDVDA</sequence>
<keyword evidence="3" id="KW-1185">Reference proteome</keyword>